<dbReference type="Pfam" id="PF05635">
    <property type="entry name" value="23S_rRNA_IVP"/>
    <property type="match status" value="1"/>
</dbReference>
<accession>A0ABW4VFC2</accession>
<evidence type="ECO:0000313" key="1">
    <source>
        <dbReference type="EMBL" id="MFD2033302.1"/>
    </source>
</evidence>
<dbReference type="PIRSF" id="PIRSF035652">
    <property type="entry name" value="CHP02436"/>
    <property type="match status" value="1"/>
</dbReference>
<dbReference type="PANTHER" id="PTHR38471">
    <property type="entry name" value="FOUR HELIX BUNDLE PROTEIN"/>
    <property type="match status" value="1"/>
</dbReference>
<keyword evidence="2" id="KW-1185">Reference proteome</keyword>
<comment type="caution">
    <text evidence="1">The sequence shown here is derived from an EMBL/GenBank/DDBJ whole genome shotgun (WGS) entry which is preliminary data.</text>
</comment>
<reference evidence="2" key="1">
    <citation type="journal article" date="2019" name="Int. J. Syst. Evol. Microbiol.">
        <title>The Global Catalogue of Microorganisms (GCM) 10K type strain sequencing project: providing services to taxonomists for standard genome sequencing and annotation.</title>
        <authorList>
            <consortium name="The Broad Institute Genomics Platform"/>
            <consortium name="The Broad Institute Genome Sequencing Center for Infectious Disease"/>
            <person name="Wu L."/>
            <person name="Ma J."/>
        </authorList>
    </citation>
    <scope>NUCLEOTIDE SEQUENCE [LARGE SCALE GENOMIC DNA]</scope>
    <source>
        <strain evidence="2">CGMCC 1.15180</strain>
    </source>
</reference>
<dbReference type="InterPro" id="IPR036583">
    <property type="entry name" value="23S_rRNA_IVS_sf"/>
</dbReference>
<dbReference type="InterPro" id="IPR012657">
    <property type="entry name" value="23S_rRNA-intervening_sequence"/>
</dbReference>
<dbReference type="Gene3D" id="1.20.1440.60">
    <property type="entry name" value="23S rRNA-intervening sequence"/>
    <property type="match status" value="1"/>
</dbReference>
<dbReference type="NCBIfam" id="TIGR02436">
    <property type="entry name" value="four helix bundle protein"/>
    <property type="match status" value="1"/>
</dbReference>
<proteinExistence type="predicted"/>
<name>A0ABW4VFC2_9BACT</name>
<dbReference type="Proteomes" id="UP001597361">
    <property type="component" value="Unassembled WGS sequence"/>
</dbReference>
<protein>
    <submittedName>
        <fullName evidence="1">Four helix bundle protein</fullName>
    </submittedName>
</protein>
<organism evidence="1 2">
    <name type="scientific">Belliella marina</name>
    <dbReference type="NCBI Taxonomy" id="1644146"/>
    <lineage>
        <taxon>Bacteria</taxon>
        <taxon>Pseudomonadati</taxon>
        <taxon>Bacteroidota</taxon>
        <taxon>Cytophagia</taxon>
        <taxon>Cytophagales</taxon>
        <taxon>Cyclobacteriaceae</taxon>
        <taxon>Belliella</taxon>
    </lineage>
</organism>
<dbReference type="EMBL" id="JBHUHR010000001">
    <property type="protein sequence ID" value="MFD2033302.1"/>
    <property type="molecule type" value="Genomic_DNA"/>
</dbReference>
<sequence>MQNLIKQRTKRFALDVIEIIESLPNSASARIISYQLAKSSTSVGANYRAVCRARSDKEFISKLQIVLEEADESGYWLELIQAKGWVDVSKQLQEANELTAIFVTSLKTIKNRSNSNNEKDNNPSK</sequence>
<dbReference type="SUPFAM" id="SSF158446">
    <property type="entry name" value="IVS-encoded protein-like"/>
    <property type="match status" value="1"/>
</dbReference>
<dbReference type="PANTHER" id="PTHR38471:SF2">
    <property type="entry name" value="FOUR HELIX BUNDLE PROTEIN"/>
    <property type="match status" value="1"/>
</dbReference>
<dbReference type="RefSeq" id="WP_376882457.1">
    <property type="nucleotide sequence ID" value="NZ_JBHUHR010000001.1"/>
</dbReference>
<evidence type="ECO:0000313" key="2">
    <source>
        <dbReference type="Proteomes" id="UP001597361"/>
    </source>
</evidence>
<gene>
    <name evidence="1" type="ORF">ACFSKL_00790</name>
</gene>